<gene>
    <name evidence="1" type="ORF">ENS82_12665</name>
</gene>
<reference evidence="1" key="1">
    <citation type="journal article" date="2020" name="mSystems">
        <title>Genome- and Community-Level Interaction Insights into Carbon Utilization and Element Cycling Functions of Hydrothermarchaeota in Hydrothermal Sediment.</title>
        <authorList>
            <person name="Zhou Z."/>
            <person name="Liu Y."/>
            <person name="Xu W."/>
            <person name="Pan J."/>
            <person name="Luo Z.H."/>
            <person name="Li M."/>
        </authorList>
    </citation>
    <scope>NUCLEOTIDE SEQUENCE [LARGE SCALE GENOMIC DNA]</scope>
    <source>
        <strain evidence="1">SpSt-524</strain>
    </source>
</reference>
<dbReference type="AlphaFoldDB" id="A0A7C3HTF0"/>
<comment type="caution">
    <text evidence="1">The sequence shown here is derived from an EMBL/GenBank/DDBJ whole genome shotgun (WGS) entry which is preliminary data.</text>
</comment>
<accession>A0A7C3HTF0</accession>
<evidence type="ECO:0000313" key="1">
    <source>
        <dbReference type="EMBL" id="HFG21541.1"/>
    </source>
</evidence>
<proteinExistence type="predicted"/>
<dbReference type="RefSeq" id="WP_277188497.1">
    <property type="nucleotide sequence ID" value="NZ_JAIMAP010000008.1"/>
</dbReference>
<name>A0A7C3HTF0_MEIRU</name>
<protein>
    <submittedName>
        <fullName evidence="1">Uncharacterized protein</fullName>
    </submittedName>
</protein>
<dbReference type="EMBL" id="DSWI01000031">
    <property type="protein sequence ID" value="HFG21541.1"/>
    <property type="molecule type" value="Genomic_DNA"/>
</dbReference>
<sequence length="80" mass="8788">MSALTRAYERCKSPAQARHYALICAKNRNRPAAQLYEEVAEALEAAERLRAALHPTCPICGGRGALDDIECWLCSTPARS</sequence>
<organism evidence="1">
    <name type="scientific">Meiothermus ruber</name>
    <dbReference type="NCBI Taxonomy" id="277"/>
    <lineage>
        <taxon>Bacteria</taxon>
        <taxon>Thermotogati</taxon>
        <taxon>Deinococcota</taxon>
        <taxon>Deinococci</taxon>
        <taxon>Thermales</taxon>
        <taxon>Thermaceae</taxon>
        <taxon>Meiothermus</taxon>
    </lineage>
</organism>